<keyword evidence="1" id="KW-0472">Membrane</keyword>
<evidence type="ECO:0000256" key="1">
    <source>
        <dbReference type="SAM" id="Phobius"/>
    </source>
</evidence>
<dbReference type="Pfam" id="PF13786">
    <property type="entry name" value="DUF4179"/>
    <property type="match status" value="1"/>
</dbReference>
<organism evidence="3 4">
    <name type="scientific">Sporosarcina psychrophila</name>
    <name type="common">Bacillus psychrophilus</name>
    <dbReference type="NCBI Taxonomy" id="1476"/>
    <lineage>
        <taxon>Bacteria</taxon>
        <taxon>Bacillati</taxon>
        <taxon>Bacillota</taxon>
        <taxon>Bacilli</taxon>
        <taxon>Bacillales</taxon>
        <taxon>Caryophanaceae</taxon>
        <taxon>Sporosarcina</taxon>
    </lineage>
</organism>
<reference evidence="3" key="1">
    <citation type="journal article" date="2021" name="PeerJ">
        <title>Extensive microbial diversity within the chicken gut microbiome revealed by metagenomics and culture.</title>
        <authorList>
            <person name="Gilroy R."/>
            <person name="Ravi A."/>
            <person name="Getino M."/>
            <person name="Pursley I."/>
            <person name="Horton D.L."/>
            <person name="Alikhan N.F."/>
            <person name="Baker D."/>
            <person name="Gharbi K."/>
            <person name="Hall N."/>
            <person name="Watson M."/>
            <person name="Adriaenssens E.M."/>
            <person name="Foster-Nyarko E."/>
            <person name="Jarju S."/>
            <person name="Secka A."/>
            <person name="Antonio M."/>
            <person name="Oren A."/>
            <person name="Chaudhuri R.R."/>
            <person name="La Ragione R."/>
            <person name="Hildebrand F."/>
            <person name="Pallen M.J."/>
        </authorList>
    </citation>
    <scope>NUCLEOTIDE SEQUENCE</scope>
    <source>
        <strain evidence="3">CHK171-7178</strain>
    </source>
</reference>
<protein>
    <submittedName>
        <fullName evidence="3">DUF4179 domain-containing protein</fullName>
    </submittedName>
</protein>
<sequence length="533" mass="61051">MKCPTLDELSHYVDDLLTEQQHDKLHAHVKSCDACQRVVTAFRGEQQFIKETLQTPVLHDDFTMLVLDQIEPYEQKIIPGKRKSWKRIMLLVAGIVLALGVSATLNPSFAEWIEGLFSTEQADEGLRRAPDAGLVERINLEVTDKGITLKVEDIVADSSRVAMSFKVLDKNGKAKNPYLDWEDSESGIIVVDQNGTRFDFARMDWREGSDYGLIQFSLREQEVSEKLTVKVNLVELNGVKGNWQLDIPIDLTKSNVLTKFVPLHDVQTSSHGVSVHMKKMQYSPTSNELMYETGFTAEEEIRIEKEIQQHEAQFGKDNIRPEHVYSEFETAIQYRIENKDQQTIYTHDYNSSFIEEERVGDMELYQGTGQRSEQLGQVLWNQSFIPQQEDDKLTFVLDGVFKTVPADFSVAIQPKELKKNPVSFDYEGNVVTIMEVTKNSDYYLRKSIFPIGKRTSLTIAMDRKREAKSSDLGKWILVDNKGNAYITFAYGGGSDSYLEVYGLDKIPKEFTLHLVSVTRYEEFKGKWEVPLYK</sequence>
<comment type="caution">
    <text evidence="3">The sequence shown here is derived from an EMBL/GenBank/DDBJ whole genome shotgun (WGS) entry which is preliminary data.</text>
</comment>
<keyword evidence="1" id="KW-1133">Transmembrane helix</keyword>
<dbReference type="InterPro" id="IPR025436">
    <property type="entry name" value="DUF4179"/>
</dbReference>
<reference evidence="3" key="2">
    <citation type="submission" date="2021-09" db="EMBL/GenBank/DDBJ databases">
        <authorList>
            <person name="Gilroy R."/>
        </authorList>
    </citation>
    <scope>NUCLEOTIDE SEQUENCE</scope>
    <source>
        <strain evidence="3">CHK171-7178</strain>
    </source>
</reference>
<name>A0A921FYW9_SPOPS</name>
<evidence type="ECO:0000313" key="4">
    <source>
        <dbReference type="Proteomes" id="UP000698173"/>
    </source>
</evidence>
<dbReference type="AlphaFoldDB" id="A0A921FYW9"/>
<keyword evidence="1" id="KW-0812">Transmembrane</keyword>
<dbReference type="Proteomes" id="UP000698173">
    <property type="component" value="Unassembled WGS sequence"/>
</dbReference>
<evidence type="ECO:0000313" key="3">
    <source>
        <dbReference type="EMBL" id="HJF32139.1"/>
    </source>
</evidence>
<dbReference type="EMBL" id="DYWT01000169">
    <property type="protein sequence ID" value="HJF32139.1"/>
    <property type="molecule type" value="Genomic_DNA"/>
</dbReference>
<dbReference type="Gene3D" id="2.60.40.1630">
    <property type="entry name" value="bacillus anthracis domain"/>
    <property type="match status" value="1"/>
</dbReference>
<feature type="domain" description="DUF4179" evidence="2">
    <location>
        <begin position="81"/>
        <end position="167"/>
    </location>
</feature>
<gene>
    <name evidence="3" type="ORF">K8V56_10250</name>
</gene>
<proteinExistence type="predicted"/>
<feature type="transmembrane region" description="Helical" evidence="1">
    <location>
        <begin position="88"/>
        <end position="105"/>
    </location>
</feature>
<accession>A0A921FYW9</accession>
<evidence type="ECO:0000259" key="2">
    <source>
        <dbReference type="Pfam" id="PF13786"/>
    </source>
</evidence>